<dbReference type="Proteomes" id="UP000033200">
    <property type="component" value="Plasmid STP1"/>
</dbReference>
<dbReference type="AlphaFoldDB" id="A0A097ELC4"/>
<dbReference type="RefSeq" id="WP_041394029.1">
    <property type="nucleotide sequence ID" value="NZ_CP009572.1"/>
</dbReference>
<evidence type="ECO:0000313" key="1">
    <source>
        <dbReference type="EMBL" id="AIT08374.1"/>
    </source>
</evidence>
<proteinExistence type="predicted"/>
<accession>A0A097ELC4</accession>
<dbReference type="KEGG" id="stax:MC45_17680"/>
<dbReference type="InterPro" id="IPR011050">
    <property type="entry name" value="Pectin_lyase_fold/virulence"/>
</dbReference>
<dbReference type="eggNOG" id="COG5434">
    <property type="taxonomic scope" value="Bacteria"/>
</dbReference>
<dbReference type="SMART" id="SM00710">
    <property type="entry name" value="PbH1"/>
    <property type="match status" value="5"/>
</dbReference>
<keyword evidence="2" id="KW-1185">Reference proteome</keyword>
<organism evidence="1 2">
    <name type="scientific">Sphingomonas taxi</name>
    <dbReference type="NCBI Taxonomy" id="1549858"/>
    <lineage>
        <taxon>Bacteria</taxon>
        <taxon>Pseudomonadati</taxon>
        <taxon>Pseudomonadota</taxon>
        <taxon>Alphaproteobacteria</taxon>
        <taxon>Sphingomonadales</taxon>
        <taxon>Sphingomonadaceae</taxon>
        <taxon>Sphingomonas</taxon>
    </lineage>
</organism>
<dbReference type="EMBL" id="CP009572">
    <property type="protein sequence ID" value="AIT08374.1"/>
    <property type="molecule type" value="Genomic_DNA"/>
</dbReference>
<dbReference type="SUPFAM" id="SSF51126">
    <property type="entry name" value="Pectin lyase-like"/>
    <property type="match status" value="1"/>
</dbReference>
<reference evidence="1 2" key="1">
    <citation type="submission" date="2014-09" db="EMBL/GenBank/DDBJ databases">
        <title>Using Illumina technology Improving SMRT sequencing Genome Assembly by RASTools.</title>
        <authorList>
            <person name="Zhou Y."/>
            <person name="Ma T."/>
            <person name="Liu T."/>
        </authorList>
    </citation>
    <scope>NUCLEOTIDE SEQUENCE [LARGE SCALE GENOMIC DNA]</scope>
    <source>
        <strain evidence="1 2">ATCC 55669</strain>
        <plasmid evidence="2">Plasmid STP1</plasmid>
    </source>
</reference>
<evidence type="ECO:0008006" key="3">
    <source>
        <dbReference type="Google" id="ProtNLM"/>
    </source>
</evidence>
<dbReference type="InterPro" id="IPR012334">
    <property type="entry name" value="Pectin_lyas_fold"/>
</dbReference>
<gene>
    <name evidence="1" type="ORF">MC45_17680</name>
</gene>
<keyword evidence="1" id="KW-0614">Plasmid</keyword>
<dbReference type="Gene3D" id="2.160.20.10">
    <property type="entry name" value="Single-stranded right-handed beta-helix, Pectin lyase-like"/>
    <property type="match status" value="1"/>
</dbReference>
<sequence length="543" mass="57338">MATVAGIAATACSAAGKAVDVPDLAGLRTADPRSGLIRLSEVGRAGLFRWQAGDYRTAIASDPLGGRYIAARSTSASLGAWVRQGNLLTPEMFGATPIQQDHSKQLCALFDQIGPGIRIELNGRYILARGITIARKSNFRITGTGSIVMRSGTPVTYDHGMLFFVECSDFELATLTCDANRVARIPREVPAHSLTFQSCRRFRCIGVRSVNAVCDGFILFSATPERFDTHCRDFQFIDCVADNCFRQGCSVIQGHAGVFRGGAFSNTNGTAPAAGIDLESDAGAPNGSISDIMVDRVRFIGNQGFGLLVSTVSRPRDIVATDCVFDDNRRGAISWGSARGHIIRPRISGFGPDAERGAIDIPAGDGWRTDEPIKIETPKFTRVTTPRADTPLIYVHAAAYAPAVITQMTADACGGIAGLNRDGSHLSAAVVLASLGRVDGAISVSGRACTVADNRVDRFFGSAIIVTGSDATVEANTLTEPRFNDINGTIRILASGAKVVNNIIKAKQAMVGIRVAGPIRLLGGNRITGFGRSVAAVATESGS</sequence>
<evidence type="ECO:0000313" key="2">
    <source>
        <dbReference type="Proteomes" id="UP000033200"/>
    </source>
</evidence>
<protein>
    <recommendedName>
        <fullName evidence="3">Right handed beta helix domain-containing protein</fullName>
    </recommendedName>
</protein>
<dbReference type="HOGENOM" id="CLU_501428_0_0_5"/>
<name>A0A097ELC4_9SPHN</name>
<geneLocation type="plasmid" evidence="1 2">
    <name>STP1</name>
</geneLocation>
<dbReference type="InterPro" id="IPR006626">
    <property type="entry name" value="PbH1"/>
</dbReference>